<dbReference type="PROSITE" id="PS50928">
    <property type="entry name" value="ABC_TM1"/>
    <property type="match status" value="1"/>
</dbReference>
<name>A0ABT4D360_9CLOT</name>
<keyword evidence="5" id="KW-0029">Amino-acid transport</keyword>
<evidence type="ECO:0000313" key="10">
    <source>
        <dbReference type="EMBL" id="MCY6485562.1"/>
    </source>
</evidence>
<comment type="similarity">
    <text evidence="8">Belongs to the binding-protein-dependent transport system permease family.</text>
</comment>
<dbReference type="PANTHER" id="PTHR30614">
    <property type="entry name" value="MEMBRANE COMPONENT OF AMINO ACID ABC TRANSPORTER"/>
    <property type="match status" value="1"/>
</dbReference>
<keyword evidence="4 8" id="KW-0812">Transmembrane</keyword>
<evidence type="ECO:0000256" key="1">
    <source>
        <dbReference type="ARBA" id="ARBA00004651"/>
    </source>
</evidence>
<dbReference type="SUPFAM" id="SSF161098">
    <property type="entry name" value="MetI-like"/>
    <property type="match status" value="1"/>
</dbReference>
<organism evidence="10 11">
    <name type="scientific">Clostridium aestuarii</name>
    <dbReference type="NCBI Taxonomy" id="338193"/>
    <lineage>
        <taxon>Bacteria</taxon>
        <taxon>Bacillati</taxon>
        <taxon>Bacillota</taxon>
        <taxon>Clostridia</taxon>
        <taxon>Eubacteriales</taxon>
        <taxon>Clostridiaceae</taxon>
        <taxon>Clostridium</taxon>
    </lineage>
</organism>
<dbReference type="Pfam" id="PF00528">
    <property type="entry name" value="BPD_transp_1"/>
    <property type="match status" value="1"/>
</dbReference>
<feature type="transmembrane region" description="Helical" evidence="8">
    <location>
        <begin position="58"/>
        <end position="79"/>
    </location>
</feature>
<evidence type="ECO:0000256" key="5">
    <source>
        <dbReference type="ARBA" id="ARBA00022970"/>
    </source>
</evidence>
<dbReference type="InterPro" id="IPR000515">
    <property type="entry name" value="MetI-like"/>
</dbReference>
<evidence type="ECO:0000256" key="7">
    <source>
        <dbReference type="ARBA" id="ARBA00023136"/>
    </source>
</evidence>
<reference evidence="10" key="1">
    <citation type="submission" date="2022-12" db="EMBL/GenBank/DDBJ databases">
        <authorList>
            <person name="Wang J."/>
        </authorList>
    </citation>
    <scope>NUCLEOTIDE SEQUENCE</scope>
    <source>
        <strain evidence="10">HY-45-18</strain>
    </source>
</reference>
<keyword evidence="7 8" id="KW-0472">Membrane</keyword>
<evidence type="ECO:0000256" key="3">
    <source>
        <dbReference type="ARBA" id="ARBA00022475"/>
    </source>
</evidence>
<dbReference type="Proteomes" id="UP001078443">
    <property type="component" value="Unassembled WGS sequence"/>
</dbReference>
<dbReference type="InterPro" id="IPR035906">
    <property type="entry name" value="MetI-like_sf"/>
</dbReference>
<feature type="transmembrane region" description="Helical" evidence="8">
    <location>
        <begin position="190"/>
        <end position="210"/>
    </location>
</feature>
<evidence type="ECO:0000259" key="9">
    <source>
        <dbReference type="PROSITE" id="PS50928"/>
    </source>
</evidence>
<dbReference type="PANTHER" id="PTHR30614:SF0">
    <property type="entry name" value="L-CYSTINE TRANSPORT SYSTEM PERMEASE PROTEIN TCYL"/>
    <property type="match status" value="1"/>
</dbReference>
<feature type="domain" description="ABC transmembrane type-1" evidence="9">
    <location>
        <begin position="20"/>
        <end position="211"/>
    </location>
</feature>
<protein>
    <submittedName>
        <fullName evidence="10">Amino acid ABC transporter permease</fullName>
    </submittedName>
</protein>
<dbReference type="InterPro" id="IPR010065">
    <property type="entry name" value="AA_ABC_transptr_permease_3TM"/>
</dbReference>
<dbReference type="EMBL" id="JAPQER010000008">
    <property type="protein sequence ID" value="MCY6485562.1"/>
    <property type="molecule type" value="Genomic_DNA"/>
</dbReference>
<evidence type="ECO:0000256" key="8">
    <source>
        <dbReference type="RuleBase" id="RU363032"/>
    </source>
</evidence>
<dbReference type="CDD" id="cd06261">
    <property type="entry name" value="TM_PBP2"/>
    <property type="match status" value="1"/>
</dbReference>
<keyword evidence="3" id="KW-1003">Cell membrane</keyword>
<dbReference type="RefSeq" id="WP_268042002.1">
    <property type="nucleotide sequence ID" value="NZ_JAPQER010000008.1"/>
</dbReference>
<evidence type="ECO:0000256" key="2">
    <source>
        <dbReference type="ARBA" id="ARBA00022448"/>
    </source>
</evidence>
<evidence type="ECO:0000313" key="11">
    <source>
        <dbReference type="Proteomes" id="UP001078443"/>
    </source>
</evidence>
<dbReference type="NCBIfam" id="TIGR01726">
    <property type="entry name" value="HEQRo_perm_3TM"/>
    <property type="match status" value="1"/>
</dbReference>
<proteinExistence type="inferred from homology"/>
<comment type="subcellular location">
    <subcellularLocation>
        <location evidence="1 8">Cell membrane</location>
        <topology evidence="1 8">Multi-pass membrane protein</topology>
    </subcellularLocation>
</comment>
<feature type="transmembrane region" description="Helical" evidence="8">
    <location>
        <begin position="20"/>
        <end position="46"/>
    </location>
</feature>
<accession>A0ABT4D360</accession>
<keyword evidence="6 8" id="KW-1133">Transmembrane helix</keyword>
<feature type="transmembrane region" description="Helical" evidence="8">
    <location>
        <begin position="91"/>
        <end position="108"/>
    </location>
</feature>
<dbReference type="Gene3D" id="1.10.3720.10">
    <property type="entry name" value="MetI-like"/>
    <property type="match status" value="1"/>
</dbReference>
<gene>
    <name evidence="10" type="ORF">OW763_14605</name>
</gene>
<keyword evidence="11" id="KW-1185">Reference proteome</keyword>
<sequence length="222" mass="24919">MINFDIQYVSRLFSILFRYLHVTMSISIFSMIIALFLGVLLALVRVSKVKTIYFFSNLYVSFFRGTPLIAQLFLLYFGFPQVIPLLKNLDAYTIAIIGLGLNASAYMSESIRAAINSIDKGQMEACLSVGMSYGQAMRRIIFPQAARVALPSIANNFIDIVKGSSLAFTIGVAEIMGKAQMEGASSYRLFESYLAVALLYWIVIIIFEYIQKVLERKMNAAY</sequence>
<evidence type="ECO:0000256" key="4">
    <source>
        <dbReference type="ARBA" id="ARBA00022692"/>
    </source>
</evidence>
<keyword evidence="2 8" id="KW-0813">Transport</keyword>
<comment type="caution">
    <text evidence="10">The sequence shown here is derived from an EMBL/GenBank/DDBJ whole genome shotgun (WGS) entry which is preliminary data.</text>
</comment>
<dbReference type="InterPro" id="IPR043429">
    <property type="entry name" value="ArtM/GltK/GlnP/TcyL/YhdX-like"/>
</dbReference>
<evidence type="ECO:0000256" key="6">
    <source>
        <dbReference type="ARBA" id="ARBA00022989"/>
    </source>
</evidence>